<keyword evidence="1" id="KW-1133">Transmembrane helix</keyword>
<comment type="caution">
    <text evidence="2">The sequence shown here is derived from an EMBL/GenBank/DDBJ whole genome shotgun (WGS) entry which is preliminary data.</text>
</comment>
<dbReference type="PANTHER" id="PTHR34989">
    <property type="entry name" value="PROTEIN HDED"/>
    <property type="match status" value="1"/>
</dbReference>
<gene>
    <name evidence="2" type="ORF">E6K74_03430</name>
</gene>
<name>A0A538SVF6_UNCEI</name>
<protein>
    <submittedName>
        <fullName evidence="2">HdeD family acid-resistance protein</fullName>
    </submittedName>
</protein>
<dbReference type="EMBL" id="VBOU01000030">
    <property type="protein sequence ID" value="TMQ55370.1"/>
    <property type="molecule type" value="Genomic_DNA"/>
</dbReference>
<dbReference type="Pfam" id="PF03729">
    <property type="entry name" value="DUF308"/>
    <property type="match status" value="2"/>
</dbReference>
<evidence type="ECO:0000313" key="2">
    <source>
        <dbReference type="EMBL" id="TMQ55370.1"/>
    </source>
</evidence>
<accession>A0A538SVF6</accession>
<proteinExistence type="predicted"/>
<dbReference type="InterPro" id="IPR005325">
    <property type="entry name" value="DUF308_memb"/>
</dbReference>
<dbReference type="PANTHER" id="PTHR34989:SF1">
    <property type="entry name" value="PROTEIN HDED"/>
    <property type="match status" value="1"/>
</dbReference>
<feature type="transmembrane region" description="Helical" evidence="1">
    <location>
        <begin position="12"/>
        <end position="30"/>
    </location>
</feature>
<dbReference type="InterPro" id="IPR052712">
    <property type="entry name" value="Acid_resist_chaperone_HdeD"/>
</dbReference>
<evidence type="ECO:0000313" key="3">
    <source>
        <dbReference type="Proteomes" id="UP000319829"/>
    </source>
</evidence>
<reference evidence="2 3" key="1">
    <citation type="journal article" date="2019" name="Nat. Microbiol.">
        <title>Mediterranean grassland soil C-N compound turnover is dependent on rainfall and depth, and is mediated by genomically divergent microorganisms.</title>
        <authorList>
            <person name="Diamond S."/>
            <person name="Andeer P.F."/>
            <person name="Li Z."/>
            <person name="Crits-Christoph A."/>
            <person name="Burstein D."/>
            <person name="Anantharaman K."/>
            <person name="Lane K.R."/>
            <person name="Thomas B.C."/>
            <person name="Pan C."/>
            <person name="Northen T.R."/>
            <person name="Banfield J.F."/>
        </authorList>
    </citation>
    <scope>NUCLEOTIDE SEQUENCE [LARGE SCALE GENOMIC DNA]</scope>
    <source>
        <strain evidence="2">WS_4</strain>
    </source>
</reference>
<sequence>MAQVLIRNWWALALRGVFGILFGLAAFLFPGITLGVLILLFAIYAVLDGVFAIVAAIRAAEHHERWGALLLEGIAGIAAGVLAFVWPAVTAVVLLYLIAGWSIITGALEIAAAVRLRRTIQGEWLLGLNGAFSVLFGILLVAIPVIGLLTLVWLVGAYALVFGLLLLGLAFRLRRHPVRVSHG</sequence>
<feature type="transmembrane region" description="Helical" evidence="1">
    <location>
        <begin position="69"/>
        <end position="88"/>
    </location>
</feature>
<feature type="transmembrane region" description="Helical" evidence="1">
    <location>
        <begin position="152"/>
        <end position="171"/>
    </location>
</feature>
<feature type="transmembrane region" description="Helical" evidence="1">
    <location>
        <begin position="36"/>
        <end position="57"/>
    </location>
</feature>
<dbReference type="Proteomes" id="UP000319829">
    <property type="component" value="Unassembled WGS sequence"/>
</dbReference>
<evidence type="ECO:0000256" key="1">
    <source>
        <dbReference type="SAM" id="Phobius"/>
    </source>
</evidence>
<keyword evidence="1" id="KW-0812">Transmembrane</keyword>
<keyword evidence="1" id="KW-0472">Membrane</keyword>
<dbReference type="GO" id="GO:0005886">
    <property type="term" value="C:plasma membrane"/>
    <property type="evidence" value="ECO:0007669"/>
    <property type="project" value="TreeGrafter"/>
</dbReference>
<feature type="transmembrane region" description="Helical" evidence="1">
    <location>
        <begin position="126"/>
        <end position="146"/>
    </location>
</feature>
<feature type="transmembrane region" description="Helical" evidence="1">
    <location>
        <begin position="94"/>
        <end position="114"/>
    </location>
</feature>
<organism evidence="2 3">
    <name type="scientific">Eiseniibacteriota bacterium</name>
    <dbReference type="NCBI Taxonomy" id="2212470"/>
    <lineage>
        <taxon>Bacteria</taxon>
        <taxon>Candidatus Eiseniibacteriota</taxon>
    </lineage>
</organism>
<dbReference type="AlphaFoldDB" id="A0A538SVF6"/>